<comment type="caution">
    <text evidence="1">The sequence shown here is derived from an EMBL/GenBank/DDBJ whole genome shotgun (WGS) entry which is preliminary data.</text>
</comment>
<organism evidence="1 2">
    <name type="scientific">Eretmocerus hayati</name>
    <dbReference type="NCBI Taxonomy" id="131215"/>
    <lineage>
        <taxon>Eukaryota</taxon>
        <taxon>Metazoa</taxon>
        <taxon>Ecdysozoa</taxon>
        <taxon>Arthropoda</taxon>
        <taxon>Hexapoda</taxon>
        <taxon>Insecta</taxon>
        <taxon>Pterygota</taxon>
        <taxon>Neoptera</taxon>
        <taxon>Endopterygota</taxon>
        <taxon>Hymenoptera</taxon>
        <taxon>Apocrita</taxon>
        <taxon>Proctotrupomorpha</taxon>
        <taxon>Chalcidoidea</taxon>
        <taxon>Aphelinidae</taxon>
        <taxon>Aphelininae</taxon>
        <taxon>Eretmocerus</taxon>
    </lineage>
</organism>
<protein>
    <submittedName>
        <fullName evidence="1">Uncharacterized protein</fullName>
    </submittedName>
</protein>
<evidence type="ECO:0000313" key="1">
    <source>
        <dbReference type="EMBL" id="KAJ8675733.1"/>
    </source>
</evidence>
<gene>
    <name evidence="1" type="ORF">QAD02_011519</name>
</gene>
<evidence type="ECO:0000313" key="2">
    <source>
        <dbReference type="Proteomes" id="UP001239111"/>
    </source>
</evidence>
<keyword evidence="2" id="KW-1185">Reference proteome</keyword>
<dbReference type="Proteomes" id="UP001239111">
    <property type="component" value="Chromosome 2"/>
</dbReference>
<reference evidence="1" key="1">
    <citation type="submission" date="2023-04" db="EMBL/GenBank/DDBJ databases">
        <title>A chromosome-level genome assembly of the parasitoid wasp Eretmocerus hayati.</title>
        <authorList>
            <person name="Zhong Y."/>
            <person name="Liu S."/>
            <person name="Liu Y."/>
        </authorList>
    </citation>
    <scope>NUCLEOTIDE SEQUENCE</scope>
    <source>
        <strain evidence="1">ZJU_SS_LIU_2023</strain>
    </source>
</reference>
<dbReference type="EMBL" id="CM056742">
    <property type="protein sequence ID" value="KAJ8675733.1"/>
    <property type="molecule type" value="Genomic_DNA"/>
</dbReference>
<proteinExistence type="predicted"/>
<name>A0ACC2NXZ5_9HYME</name>
<sequence length="1347" mass="150490">MNEVTLPPSPNWYLSSVLASAKDGTIAWGARNAIVIAKSKNDSKGLEYSIIQRAHPDKVTTLAFSPREQEDSNYQLVSGGDDHAVRIWNLTTLTVEMINTKLEANNKIVGVDWSNPKPNLICFISDKGSLVAWNIDSNSSQLINLGKLTATCLSCCPHNENITAVGCKSGLIFIVDVWGSGTVKYKLRGHDSEIVSLSWCPVPLNVLDDQSSREFLLASGAKDRNIFLWKAGTDGRYQVQISLPTSPVDAGHHKGRVSSSAGNFTSVCWLEPTSLLSSSPWGELLLWNLSGNVKRKLTPQLIHSQHGKGLFAITGSVDYNSDEHLESSESENWRSKTDIKAIWTIGQERQVVCCGIVDNEPSIKFAIPTQGGFVYCISACPVDTSQIAFGVGDAMIRLWNLSEPHESTMDLQMLWEKIMGQVRALAWHPEKENLLAFATNEGRVGIFDTNASKPPVLCRQYHRHIIYSLAWGPAPNVNQYALYVCGDGELVYYNPEKLNENPTIVMKKKNCTEFCWKPDYSMVALGFGDGSITFLDRELTSYGKTISVLSKSIQRLVWHPESTSSDLNISPMQNYLAVATTEPTVTVFDISLANNSGNSEEDEFPFYKTVATLSAHAEKVVCLAWSPHISGYLVSGSYDKTAQVWKIETQEVIATYISHLGPIQCCMWSPFSQDLIMTGSVDFTLRIWSISNQKIVKSVSASKLSTKGKRTKKKKIAEESSRDIKTNGITQELKKSEACKSSSDSKNTSIGMIESDIRESNKSSKKKKPKRPNYFPGHSEIAQNKKLWSSYVSELTSRVNSNVSTQNGVDHSIPQVGANNISSNPMPILLGSKSDLEIALDHEKKILDSNGHYNIVAEIDLWQENLEESLSQAMKENKLSDFSVSIAPSISKEFWRKVCEAYAWQLVAEENPTKAVSYFLSLNKVREAIVVLVAAKLFREAYILSTLRLDPKDPGIPNILERWAEQAEKDGNFQSAAECHIKLGQLSKAAKLIERRKDLDSLQVAFELAKSAEDCDLSLSLADKIVQNALLSADIGIARSMLEKFSEIQFREVEIEVFHAFSEALQSVNDETILNWLKGLSNINVLSTLNDKFTKCSKKYSLLLQKDVLPLFVDEVTMQLNVSHQIALSVLTDERKKQLQHIVTALESIVQNEENLPMAKGTVPTLMKYLFALDNNKLTSPDSIFNQSEHCVSKSLRAYLCYAIINWYHESKFRKEENQECMDLIVYILEKYVGDLLDKESVKFRTTSNDILKLESELSTNIGKSQSGCETQSIIERLDQLRSERRHFLENQISAPNPLFAYSSIMEFISEIKDEELRSKATNIVMDAWNEAISPQTGDSEIDHTMT</sequence>
<accession>A0ACC2NXZ5</accession>